<comment type="caution">
    <text evidence="1">The sequence shown here is derived from an EMBL/GenBank/DDBJ whole genome shotgun (WGS) entry which is preliminary data.</text>
</comment>
<reference evidence="1 2" key="1">
    <citation type="submission" date="2021-06" db="EMBL/GenBank/DDBJ databases">
        <title>Caerostris extrusa draft genome.</title>
        <authorList>
            <person name="Kono N."/>
            <person name="Arakawa K."/>
        </authorList>
    </citation>
    <scope>NUCLEOTIDE SEQUENCE [LARGE SCALE GENOMIC DNA]</scope>
</reference>
<proteinExistence type="predicted"/>
<sequence>MLSNKGYRSLAVAELRNDDENCEDIKSHTAREDFCKCWLVPLIVLSKVNVKPTQHQLAPVSNTRSARKLWFGS</sequence>
<keyword evidence="2" id="KW-1185">Reference proteome</keyword>
<evidence type="ECO:0000313" key="1">
    <source>
        <dbReference type="EMBL" id="GIY97047.1"/>
    </source>
</evidence>
<dbReference type="AlphaFoldDB" id="A0AAV4XPK1"/>
<organism evidence="1 2">
    <name type="scientific">Caerostris extrusa</name>
    <name type="common">Bark spider</name>
    <name type="synonym">Caerostris bankana</name>
    <dbReference type="NCBI Taxonomy" id="172846"/>
    <lineage>
        <taxon>Eukaryota</taxon>
        <taxon>Metazoa</taxon>
        <taxon>Ecdysozoa</taxon>
        <taxon>Arthropoda</taxon>
        <taxon>Chelicerata</taxon>
        <taxon>Arachnida</taxon>
        <taxon>Araneae</taxon>
        <taxon>Araneomorphae</taxon>
        <taxon>Entelegynae</taxon>
        <taxon>Araneoidea</taxon>
        <taxon>Araneidae</taxon>
        <taxon>Caerostris</taxon>
    </lineage>
</organism>
<gene>
    <name evidence="1" type="ORF">CEXT_282491</name>
</gene>
<dbReference type="EMBL" id="BPLR01018114">
    <property type="protein sequence ID" value="GIY97047.1"/>
    <property type="molecule type" value="Genomic_DNA"/>
</dbReference>
<protein>
    <submittedName>
        <fullName evidence="1">Uncharacterized protein</fullName>
    </submittedName>
</protein>
<dbReference type="Proteomes" id="UP001054945">
    <property type="component" value="Unassembled WGS sequence"/>
</dbReference>
<evidence type="ECO:0000313" key="2">
    <source>
        <dbReference type="Proteomes" id="UP001054945"/>
    </source>
</evidence>
<accession>A0AAV4XPK1</accession>
<name>A0AAV4XPK1_CAEEX</name>